<gene>
    <name evidence="1" type="ORF">AVEN_40967_1</name>
</gene>
<protein>
    <submittedName>
        <fullName evidence="1">Uncharacterized protein</fullName>
    </submittedName>
</protein>
<sequence length="112" mass="13231">MHGTLIPVLAKLSIDDAANWFKFVPDVQRIINSTVSRSTKFTPFELMTGVKIQNKADVKIKEILGEEYMNSIIQEKETIREEAKINIFKLQEENRHQYNRRHRISPIYKITW</sequence>
<dbReference type="Gene3D" id="3.30.420.10">
    <property type="entry name" value="Ribonuclease H-like superfamily/Ribonuclease H"/>
    <property type="match status" value="1"/>
</dbReference>
<dbReference type="Proteomes" id="UP000499080">
    <property type="component" value="Unassembled WGS sequence"/>
</dbReference>
<comment type="caution">
    <text evidence="1">The sequence shown here is derived from an EMBL/GenBank/DDBJ whole genome shotgun (WGS) entry which is preliminary data.</text>
</comment>
<name>A0A4Y2FA32_ARAVE</name>
<proteinExistence type="predicted"/>
<reference evidence="1 2" key="1">
    <citation type="journal article" date="2019" name="Sci. Rep.">
        <title>Orb-weaving spider Araneus ventricosus genome elucidates the spidroin gene catalogue.</title>
        <authorList>
            <person name="Kono N."/>
            <person name="Nakamura H."/>
            <person name="Ohtoshi R."/>
            <person name="Moran D.A.P."/>
            <person name="Shinohara A."/>
            <person name="Yoshida Y."/>
            <person name="Fujiwara M."/>
            <person name="Mori M."/>
            <person name="Tomita M."/>
            <person name="Arakawa K."/>
        </authorList>
    </citation>
    <scope>NUCLEOTIDE SEQUENCE [LARGE SCALE GENOMIC DNA]</scope>
</reference>
<evidence type="ECO:0000313" key="2">
    <source>
        <dbReference type="Proteomes" id="UP000499080"/>
    </source>
</evidence>
<evidence type="ECO:0000313" key="1">
    <source>
        <dbReference type="EMBL" id="GBM38091.1"/>
    </source>
</evidence>
<organism evidence="1 2">
    <name type="scientific">Araneus ventricosus</name>
    <name type="common">Orbweaver spider</name>
    <name type="synonym">Epeira ventricosa</name>
    <dbReference type="NCBI Taxonomy" id="182803"/>
    <lineage>
        <taxon>Eukaryota</taxon>
        <taxon>Metazoa</taxon>
        <taxon>Ecdysozoa</taxon>
        <taxon>Arthropoda</taxon>
        <taxon>Chelicerata</taxon>
        <taxon>Arachnida</taxon>
        <taxon>Araneae</taxon>
        <taxon>Araneomorphae</taxon>
        <taxon>Entelegynae</taxon>
        <taxon>Araneoidea</taxon>
        <taxon>Araneidae</taxon>
        <taxon>Araneus</taxon>
    </lineage>
</organism>
<dbReference type="OrthoDB" id="6435681at2759"/>
<dbReference type="EMBL" id="BGPR01000858">
    <property type="protein sequence ID" value="GBM38091.1"/>
    <property type="molecule type" value="Genomic_DNA"/>
</dbReference>
<dbReference type="AlphaFoldDB" id="A0A4Y2FA32"/>
<dbReference type="GO" id="GO:0003676">
    <property type="term" value="F:nucleic acid binding"/>
    <property type="evidence" value="ECO:0007669"/>
    <property type="project" value="InterPro"/>
</dbReference>
<dbReference type="InterPro" id="IPR036397">
    <property type="entry name" value="RNaseH_sf"/>
</dbReference>
<accession>A0A4Y2FA32</accession>
<keyword evidence="2" id="KW-1185">Reference proteome</keyword>